<keyword evidence="1" id="KW-0949">S-adenosyl-L-methionine</keyword>
<gene>
    <name evidence="5" type="ORF">ENM60_02620</name>
</gene>
<dbReference type="GO" id="GO:0046872">
    <property type="term" value="F:metal ion binding"/>
    <property type="evidence" value="ECO:0007669"/>
    <property type="project" value="UniProtKB-KW"/>
</dbReference>
<organism evidence="5">
    <name type="scientific">Thermogladius calderae</name>
    <dbReference type="NCBI Taxonomy" id="1200300"/>
    <lineage>
        <taxon>Archaea</taxon>
        <taxon>Thermoproteota</taxon>
        <taxon>Thermoprotei</taxon>
        <taxon>Desulfurococcales</taxon>
        <taxon>Desulfurococcaceae</taxon>
        <taxon>Thermogladius</taxon>
    </lineage>
</organism>
<dbReference type="GO" id="GO:0051536">
    <property type="term" value="F:iron-sulfur cluster binding"/>
    <property type="evidence" value="ECO:0007669"/>
    <property type="project" value="UniProtKB-KW"/>
</dbReference>
<keyword evidence="4" id="KW-0411">Iron-sulfur</keyword>
<evidence type="ECO:0000256" key="2">
    <source>
        <dbReference type="ARBA" id="ARBA00022723"/>
    </source>
</evidence>
<sequence length="311" mass="36001">MSLEPVYGPHPSRCLGVSLGVDPISFSTSCYMACAMCSVLNPIRSLLKYHAGELVRSVERNLQERGLEIDTIYVYGSSDPFLYDELTELVKGLREVSEQQGSRLVVRTLGYFQRALEAVAELVDELHIPFYIADMDWNTLYRPSINVTRSEYLEKLRELFNNTRKSTEKLILEVVVARQGAENIFTDYLNDYFMLIRRLKVRKVLLKTIDRPVRQSNLKPVSRQSLERLKEMFENEGSWVQTCLKPSTLPRIRVKRAFIEVYNHVLRKPLKTNEVNEIYGELGIIAAESLVGRKLLSKQIWENQLFYLPSK</sequence>
<evidence type="ECO:0000256" key="3">
    <source>
        <dbReference type="ARBA" id="ARBA00023004"/>
    </source>
</evidence>
<dbReference type="GO" id="GO:0003824">
    <property type="term" value="F:catalytic activity"/>
    <property type="evidence" value="ECO:0007669"/>
    <property type="project" value="InterPro"/>
</dbReference>
<keyword evidence="2" id="KW-0479">Metal-binding</keyword>
<dbReference type="Gene3D" id="3.20.20.70">
    <property type="entry name" value="Aldolase class I"/>
    <property type="match status" value="1"/>
</dbReference>
<comment type="caution">
    <text evidence="5">The sequence shown here is derived from an EMBL/GenBank/DDBJ whole genome shotgun (WGS) entry which is preliminary data.</text>
</comment>
<dbReference type="EMBL" id="DRYK01000035">
    <property type="protein sequence ID" value="HHP67674.1"/>
    <property type="molecule type" value="Genomic_DNA"/>
</dbReference>
<proteinExistence type="predicted"/>
<evidence type="ECO:0000313" key="5">
    <source>
        <dbReference type="EMBL" id="HHP67674.1"/>
    </source>
</evidence>
<dbReference type="AlphaFoldDB" id="A0A7J3XY96"/>
<keyword evidence="3" id="KW-0408">Iron</keyword>
<dbReference type="InterPro" id="IPR013785">
    <property type="entry name" value="Aldolase_TIM"/>
</dbReference>
<dbReference type="SUPFAM" id="SSF102114">
    <property type="entry name" value="Radical SAM enzymes"/>
    <property type="match status" value="1"/>
</dbReference>
<dbReference type="SFLD" id="SFLDS00029">
    <property type="entry name" value="Radical_SAM"/>
    <property type="match status" value="1"/>
</dbReference>
<dbReference type="InterPro" id="IPR058240">
    <property type="entry name" value="rSAM_sf"/>
</dbReference>
<evidence type="ECO:0000256" key="4">
    <source>
        <dbReference type="ARBA" id="ARBA00023014"/>
    </source>
</evidence>
<evidence type="ECO:0000256" key="1">
    <source>
        <dbReference type="ARBA" id="ARBA00022691"/>
    </source>
</evidence>
<name>A0A7J3XY96_9CREN</name>
<reference evidence="5" key="1">
    <citation type="journal article" date="2020" name="mSystems">
        <title>Genome- and Community-Level Interaction Insights into Carbon Utilization and Element Cycling Functions of Hydrothermarchaeota in Hydrothermal Sediment.</title>
        <authorList>
            <person name="Zhou Z."/>
            <person name="Liu Y."/>
            <person name="Xu W."/>
            <person name="Pan J."/>
            <person name="Luo Z.H."/>
            <person name="Li M."/>
        </authorList>
    </citation>
    <scope>NUCLEOTIDE SEQUENCE [LARGE SCALE GENOMIC DNA]</scope>
    <source>
        <strain evidence="5">SpSt-110</strain>
    </source>
</reference>
<accession>A0A7J3XY96</accession>
<dbReference type="InterPro" id="IPR007197">
    <property type="entry name" value="rSAM"/>
</dbReference>
<evidence type="ECO:0008006" key="6">
    <source>
        <dbReference type="Google" id="ProtNLM"/>
    </source>
</evidence>
<protein>
    <recommendedName>
        <fullName evidence="6">Radical SAM protein</fullName>
    </recommendedName>
</protein>